<dbReference type="PANTHER" id="PTHR43047">
    <property type="entry name" value="TWO-COMPONENT HISTIDINE PROTEIN KINASE"/>
    <property type="match status" value="1"/>
</dbReference>
<feature type="domain" description="PAS" evidence="17">
    <location>
        <begin position="53"/>
        <end position="101"/>
    </location>
</feature>
<dbReference type="Gene3D" id="1.10.287.130">
    <property type="match status" value="1"/>
</dbReference>
<evidence type="ECO:0000259" key="18">
    <source>
        <dbReference type="PROSITE" id="PS50113"/>
    </source>
</evidence>
<dbReference type="PRINTS" id="PR00344">
    <property type="entry name" value="BCTRLSENSOR"/>
</dbReference>
<evidence type="ECO:0000256" key="7">
    <source>
        <dbReference type="ARBA" id="ARBA00022741"/>
    </source>
</evidence>
<dbReference type="Proteomes" id="UP000729701">
    <property type="component" value="Unassembled WGS sequence"/>
</dbReference>
<accession>A0A951QHF3</accession>
<dbReference type="CDD" id="cd00130">
    <property type="entry name" value="PAS"/>
    <property type="match status" value="2"/>
</dbReference>
<evidence type="ECO:0000256" key="4">
    <source>
        <dbReference type="ARBA" id="ARBA00012438"/>
    </source>
</evidence>
<dbReference type="EMBL" id="JAHHGZ010000001">
    <property type="protein sequence ID" value="MBW4665916.1"/>
    <property type="molecule type" value="Genomic_DNA"/>
</dbReference>
<keyword evidence="11" id="KW-0472">Membrane</keyword>
<dbReference type="InterPro" id="IPR036890">
    <property type="entry name" value="HATPase_C_sf"/>
</dbReference>
<evidence type="ECO:0000313" key="20">
    <source>
        <dbReference type="Proteomes" id="UP000729701"/>
    </source>
</evidence>
<dbReference type="Gene3D" id="3.40.50.2300">
    <property type="match status" value="1"/>
</dbReference>
<organism evidence="19 20">
    <name type="scientific">Cyanomargarita calcarea GSE-NOS-MK-12-04C</name>
    <dbReference type="NCBI Taxonomy" id="2839659"/>
    <lineage>
        <taxon>Bacteria</taxon>
        <taxon>Bacillati</taxon>
        <taxon>Cyanobacteriota</taxon>
        <taxon>Cyanophyceae</taxon>
        <taxon>Nostocales</taxon>
        <taxon>Cyanomargaritaceae</taxon>
        <taxon>Cyanomargarita</taxon>
    </lineage>
</organism>
<dbReference type="FunFam" id="1.10.287.130:FF:000038">
    <property type="entry name" value="Sensory transduction histidine kinase"/>
    <property type="match status" value="1"/>
</dbReference>
<comment type="caution">
    <text evidence="19">The sequence shown here is derived from an EMBL/GenBank/DDBJ whole genome shotgun (WGS) entry which is preliminary data.</text>
</comment>
<dbReference type="GO" id="GO:0000155">
    <property type="term" value="F:phosphorelay sensor kinase activity"/>
    <property type="evidence" value="ECO:0007669"/>
    <property type="project" value="InterPro"/>
</dbReference>
<evidence type="ECO:0000256" key="5">
    <source>
        <dbReference type="ARBA" id="ARBA00022553"/>
    </source>
</evidence>
<keyword evidence="9" id="KW-0067">ATP-binding</keyword>
<sequence length="854" mass="95426">MGAQDYLVKSETTCQILGKTLLSAIERQRHQSSIVQNNKATLGWLPEGAFEGIILHHDGIILDANNAVVRMTGYEVEELIGKNGWELLIAKELQDVVRKIIISDYEKPYEAVVFRKDGSTLAVEVQGKVISYQGQKMRVAAIRDITERKLVEAAWQTRENFLRKQSQTLVQLAKSQTFGHGNLKVAFKEITEAAAMTLEVERVGIWLYNQDHSKLECFDLFDANLKCHTSTMSLLKANFPVYFQALEEERSIAAHDVLNDSRTQELSAHYFSVYGIASVLNAPIWLGGHVVGVVCQAHVGEPRQWSLEEENFAGSIADFVSLAMEASERSAAQEALGQSEAQFRAIFERSSIGISLANMKARIVDINPALCQMLGYSQQELRGKHLTDFIPKEELACDLELFQMLVCGERDRLEMEKRLLCKNGQLVWAHLSISLIPGTNGKPEFFLAMIEDITTRKQTELQLRESKEAAEAGSRAKSEFLATMSHELRTPLNAIMGLSQLLQQEIVGVLNHKQKEYVNCIYSSGEHLLALINDILDLSKVEAGKEELFFSPIQVEELCDYVTSTVRDRAFAKGLQFTSEIDEKVNICIADDRRIKQMLLNLLTNAIKFTVSGGVSLFVKKVPRGITFTVSDTGIGIDLNQSKFLFEPFKQLDSRLNRQYEGTGLGLALTRKLARLHGGDVTVESTLGQGSRFILFLPDDRSEEAGEMERLGDGEKEQKSTTTTATKSILLVEDEEHTAILLQDYLQTIGYHVERISNGKGFLERVRSHKPDLILLDVMLTGDISGWDLLHILRQVGDLEEIPVVMMTPMATSIDCDSASADLSVRFLQAGANDCLSKPIGIVQLESILMRYLN</sequence>
<dbReference type="GO" id="GO:0005886">
    <property type="term" value="C:plasma membrane"/>
    <property type="evidence" value="ECO:0007669"/>
    <property type="project" value="TreeGrafter"/>
</dbReference>
<keyword evidence="5 14" id="KW-0597">Phosphoprotein</keyword>
<dbReference type="SMART" id="SM00091">
    <property type="entry name" value="PAS"/>
    <property type="match status" value="2"/>
</dbReference>
<dbReference type="PROSITE" id="PS50112">
    <property type="entry name" value="PAS"/>
    <property type="match status" value="2"/>
</dbReference>
<evidence type="ECO:0000256" key="3">
    <source>
        <dbReference type="ARBA" id="ARBA00006402"/>
    </source>
</evidence>
<evidence type="ECO:0000259" key="16">
    <source>
        <dbReference type="PROSITE" id="PS50110"/>
    </source>
</evidence>
<dbReference type="InterPro" id="IPR011006">
    <property type="entry name" value="CheY-like_superfamily"/>
</dbReference>
<dbReference type="EC" id="2.7.13.3" evidence="4"/>
<proteinExistence type="inferred from homology"/>
<feature type="domain" description="PAS" evidence="17">
    <location>
        <begin position="339"/>
        <end position="409"/>
    </location>
</feature>
<feature type="domain" description="Response regulatory" evidence="16">
    <location>
        <begin position="728"/>
        <end position="853"/>
    </location>
</feature>
<dbReference type="SUPFAM" id="SSF55874">
    <property type="entry name" value="ATPase domain of HSP90 chaperone/DNA topoisomerase II/histidine kinase"/>
    <property type="match status" value="1"/>
</dbReference>
<dbReference type="PROSITE" id="PS50109">
    <property type="entry name" value="HIS_KIN"/>
    <property type="match status" value="1"/>
</dbReference>
<evidence type="ECO:0000256" key="12">
    <source>
        <dbReference type="ARBA" id="ARBA00023306"/>
    </source>
</evidence>
<comment type="subcellular location">
    <subcellularLocation>
        <location evidence="2">Membrane</location>
    </subcellularLocation>
</comment>
<feature type="domain" description="PAC" evidence="18">
    <location>
        <begin position="107"/>
        <end position="157"/>
    </location>
</feature>
<dbReference type="SUPFAM" id="SSF47384">
    <property type="entry name" value="Homodimeric domain of signal transducing histidine kinase"/>
    <property type="match status" value="1"/>
</dbReference>
<evidence type="ECO:0000313" key="19">
    <source>
        <dbReference type="EMBL" id="MBW4665916.1"/>
    </source>
</evidence>
<evidence type="ECO:0000256" key="8">
    <source>
        <dbReference type="ARBA" id="ARBA00022777"/>
    </source>
</evidence>
<keyword evidence="10" id="KW-0902">Two-component regulatory system</keyword>
<dbReference type="PROSITE" id="PS50113">
    <property type="entry name" value="PAC"/>
    <property type="match status" value="2"/>
</dbReference>
<dbReference type="SMART" id="SM00086">
    <property type="entry name" value="PAC"/>
    <property type="match status" value="2"/>
</dbReference>
<keyword evidence="6" id="KW-0808">Transferase</keyword>
<dbReference type="Pfam" id="PF00072">
    <property type="entry name" value="Response_reg"/>
    <property type="match status" value="1"/>
</dbReference>
<dbReference type="SUPFAM" id="SSF52172">
    <property type="entry name" value="CheY-like"/>
    <property type="match status" value="1"/>
</dbReference>
<dbReference type="Pfam" id="PF13426">
    <property type="entry name" value="PAS_9"/>
    <property type="match status" value="2"/>
</dbReference>
<evidence type="ECO:0000256" key="13">
    <source>
        <dbReference type="ARBA" id="ARBA00074306"/>
    </source>
</evidence>
<dbReference type="SMART" id="SM00388">
    <property type="entry name" value="HisKA"/>
    <property type="match status" value="1"/>
</dbReference>
<dbReference type="Pfam" id="PF00512">
    <property type="entry name" value="HisKA"/>
    <property type="match status" value="1"/>
</dbReference>
<evidence type="ECO:0000256" key="14">
    <source>
        <dbReference type="PROSITE-ProRule" id="PRU00169"/>
    </source>
</evidence>
<dbReference type="NCBIfam" id="TIGR00229">
    <property type="entry name" value="sensory_box"/>
    <property type="match status" value="2"/>
</dbReference>
<dbReference type="PANTHER" id="PTHR43047:SF63">
    <property type="entry name" value="HISTIDINE KINASE"/>
    <property type="match status" value="1"/>
</dbReference>
<dbReference type="PROSITE" id="PS50110">
    <property type="entry name" value="RESPONSE_REGULATORY"/>
    <property type="match status" value="1"/>
</dbReference>
<dbReference type="InterPro" id="IPR001610">
    <property type="entry name" value="PAC"/>
</dbReference>
<evidence type="ECO:0000256" key="11">
    <source>
        <dbReference type="ARBA" id="ARBA00023136"/>
    </source>
</evidence>
<dbReference type="SMART" id="SM00448">
    <property type="entry name" value="REC"/>
    <property type="match status" value="1"/>
</dbReference>
<dbReference type="GO" id="GO:0009927">
    <property type="term" value="F:histidine phosphotransfer kinase activity"/>
    <property type="evidence" value="ECO:0007669"/>
    <property type="project" value="TreeGrafter"/>
</dbReference>
<evidence type="ECO:0000259" key="15">
    <source>
        <dbReference type="PROSITE" id="PS50109"/>
    </source>
</evidence>
<evidence type="ECO:0000256" key="2">
    <source>
        <dbReference type="ARBA" id="ARBA00004370"/>
    </source>
</evidence>
<feature type="domain" description="Histidine kinase" evidence="15">
    <location>
        <begin position="483"/>
        <end position="701"/>
    </location>
</feature>
<keyword evidence="7" id="KW-0547">Nucleotide-binding</keyword>
<dbReference type="CDD" id="cd00082">
    <property type="entry name" value="HisKA"/>
    <property type="match status" value="1"/>
</dbReference>
<protein>
    <recommendedName>
        <fullName evidence="13">Circadian input-output histidine kinase CikA</fullName>
        <ecNumber evidence="4">2.7.13.3</ecNumber>
    </recommendedName>
</protein>
<reference evidence="19" key="1">
    <citation type="submission" date="2021-05" db="EMBL/GenBank/DDBJ databases">
        <authorList>
            <person name="Pietrasiak N."/>
            <person name="Ward R."/>
            <person name="Stajich J.E."/>
            <person name="Kurbessoian T."/>
        </authorList>
    </citation>
    <scope>NUCLEOTIDE SEQUENCE</scope>
    <source>
        <strain evidence="19">GSE-NOS-MK-12-04C</strain>
    </source>
</reference>
<dbReference type="SUPFAM" id="SSF55785">
    <property type="entry name" value="PYP-like sensor domain (PAS domain)"/>
    <property type="match status" value="2"/>
</dbReference>
<dbReference type="FunFam" id="3.30.565.10:FF:000010">
    <property type="entry name" value="Sensor histidine kinase RcsC"/>
    <property type="match status" value="1"/>
</dbReference>
<dbReference type="InterPro" id="IPR000014">
    <property type="entry name" value="PAS"/>
</dbReference>
<dbReference type="Pfam" id="PF02518">
    <property type="entry name" value="HATPase_c"/>
    <property type="match status" value="1"/>
</dbReference>
<comment type="catalytic activity">
    <reaction evidence="1">
        <text>ATP + protein L-histidine = ADP + protein N-phospho-L-histidine.</text>
        <dbReference type="EC" id="2.7.13.3"/>
    </reaction>
</comment>
<dbReference type="InterPro" id="IPR001789">
    <property type="entry name" value="Sig_transdc_resp-reg_receiver"/>
</dbReference>
<gene>
    <name evidence="19" type="ORF">KME60_00370</name>
</gene>
<dbReference type="GO" id="GO:0005524">
    <property type="term" value="F:ATP binding"/>
    <property type="evidence" value="ECO:0007669"/>
    <property type="project" value="UniProtKB-KW"/>
</dbReference>
<dbReference type="InterPro" id="IPR036097">
    <property type="entry name" value="HisK_dim/P_sf"/>
</dbReference>
<dbReference type="AlphaFoldDB" id="A0A951QHF3"/>
<dbReference type="Pfam" id="PF01590">
    <property type="entry name" value="GAF"/>
    <property type="match status" value="1"/>
</dbReference>
<dbReference type="Gene3D" id="3.30.450.20">
    <property type="entry name" value="PAS domain"/>
    <property type="match status" value="2"/>
</dbReference>
<keyword evidence="8" id="KW-0418">Kinase</keyword>
<dbReference type="SMART" id="SM00065">
    <property type="entry name" value="GAF"/>
    <property type="match status" value="1"/>
</dbReference>
<comment type="similarity">
    <text evidence="3">In the N-terminal section; belongs to the phytochrome family.</text>
</comment>
<evidence type="ECO:0000256" key="9">
    <source>
        <dbReference type="ARBA" id="ARBA00022840"/>
    </source>
</evidence>
<evidence type="ECO:0000256" key="6">
    <source>
        <dbReference type="ARBA" id="ARBA00022679"/>
    </source>
</evidence>
<evidence type="ECO:0000259" key="17">
    <source>
        <dbReference type="PROSITE" id="PS50112"/>
    </source>
</evidence>
<evidence type="ECO:0000256" key="10">
    <source>
        <dbReference type="ARBA" id="ARBA00023012"/>
    </source>
</evidence>
<feature type="modified residue" description="4-aspartylphosphate" evidence="14">
    <location>
        <position position="777"/>
    </location>
</feature>
<dbReference type="InterPro" id="IPR000700">
    <property type="entry name" value="PAS-assoc_C"/>
</dbReference>
<dbReference type="InterPro" id="IPR005467">
    <property type="entry name" value="His_kinase_dom"/>
</dbReference>
<dbReference type="InterPro" id="IPR003594">
    <property type="entry name" value="HATPase_dom"/>
</dbReference>
<name>A0A951QHF3_9CYAN</name>
<dbReference type="SMART" id="SM00387">
    <property type="entry name" value="HATPase_c"/>
    <property type="match status" value="1"/>
</dbReference>
<evidence type="ECO:0000256" key="1">
    <source>
        <dbReference type="ARBA" id="ARBA00000085"/>
    </source>
</evidence>
<reference evidence="19" key="2">
    <citation type="journal article" date="2022" name="Microbiol. Resour. Announc.">
        <title>Metagenome Sequencing to Explore Phylogenomics of Terrestrial Cyanobacteria.</title>
        <authorList>
            <person name="Ward R.D."/>
            <person name="Stajich J.E."/>
            <person name="Johansen J.R."/>
            <person name="Huntemann M."/>
            <person name="Clum A."/>
            <person name="Foster B."/>
            <person name="Foster B."/>
            <person name="Roux S."/>
            <person name="Palaniappan K."/>
            <person name="Varghese N."/>
            <person name="Mukherjee S."/>
            <person name="Reddy T.B.K."/>
            <person name="Daum C."/>
            <person name="Copeland A."/>
            <person name="Chen I.A."/>
            <person name="Ivanova N.N."/>
            <person name="Kyrpides N.C."/>
            <person name="Shapiro N."/>
            <person name="Eloe-Fadrosh E.A."/>
            <person name="Pietrasiak N."/>
        </authorList>
    </citation>
    <scope>NUCLEOTIDE SEQUENCE</scope>
    <source>
        <strain evidence="19">GSE-NOS-MK-12-04C</strain>
    </source>
</reference>
<dbReference type="Gene3D" id="3.30.450.40">
    <property type="match status" value="1"/>
</dbReference>
<dbReference type="Gene3D" id="3.30.565.10">
    <property type="entry name" value="Histidine kinase-like ATPase, C-terminal domain"/>
    <property type="match status" value="1"/>
</dbReference>
<feature type="domain" description="PAC" evidence="18">
    <location>
        <begin position="413"/>
        <end position="465"/>
    </location>
</feature>
<dbReference type="SUPFAM" id="SSF55781">
    <property type="entry name" value="GAF domain-like"/>
    <property type="match status" value="1"/>
</dbReference>
<dbReference type="InterPro" id="IPR004358">
    <property type="entry name" value="Sig_transdc_His_kin-like_C"/>
</dbReference>
<keyword evidence="12" id="KW-0131">Cell cycle</keyword>
<dbReference type="CDD" id="cd17574">
    <property type="entry name" value="REC_OmpR"/>
    <property type="match status" value="1"/>
</dbReference>
<dbReference type="InterPro" id="IPR003018">
    <property type="entry name" value="GAF"/>
</dbReference>
<dbReference type="InterPro" id="IPR035965">
    <property type="entry name" value="PAS-like_dom_sf"/>
</dbReference>
<dbReference type="InterPro" id="IPR029016">
    <property type="entry name" value="GAF-like_dom_sf"/>
</dbReference>
<dbReference type="InterPro" id="IPR003661">
    <property type="entry name" value="HisK_dim/P_dom"/>
</dbReference>
<dbReference type="CDD" id="cd16922">
    <property type="entry name" value="HATPase_EvgS-ArcB-TorS-like"/>
    <property type="match status" value="1"/>
</dbReference>